<dbReference type="Proteomes" id="UP000759443">
    <property type="component" value="Unassembled WGS sequence"/>
</dbReference>
<accession>A0ABS4E647</accession>
<dbReference type="Pfam" id="PF06779">
    <property type="entry name" value="MFS_4"/>
    <property type="match status" value="1"/>
</dbReference>
<feature type="transmembrane region" description="Helical" evidence="4">
    <location>
        <begin position="306"/>
        <end position="329"/>
    </location>
</feature>
<gene>
    <name evidence="6" type="ORF">J2Z17_004849</name>
</gene>
<name>A0ABS4E647_9HYPH</name>
<feature type="transmembrane region" description="Helical" evidence="4">
    <location>
        <begin position="341"/>
        <end position="360"/>
    </location>
</feature>
<dbReference type="PANTHER" id="PTHR23537:SF1">
    <property type="entry name" value="SUGAR TRANSPORTER"/>
    <property type="match status" value="1"/>
</dbReference>
<proteinExistence type="predicted"/>
<dbReference type="InterPro" id="IPR036259">
    <property type="entry name" value="MFS_trans_sf"/>
</dbReference>
<evidence type="ECO:0000313" key="6">
    <source>
        <dbReference type="EMBL" id="MBP1853388.1"/>
    </source>
</evidence>
<comment type="caution">
    <text evidence="6">The sequence shown here is derived from an EMBL/GenBank/DDBJ whole genome shotgun (WGS) entry which is preliminary data.</text>
</comment>
<sequence length="396" mass="40709">MLQRPTASSPASLVPVAMAGALAMASAMGFGRFVFTPILPGMVAGVPLSSSAAGYIASANFVGYLAGAVLASFGWGAGRERQVALTALLISTVMLAAMGFTDSIAAFILIRFVAGLASAYAMIFTSSIVLGHAHARGSDHVPSVHFCGVGLGIALSSLMVYLGSLAEGGGAAAWRMDWFVSAAVTLLLLLVVWRLLPAALPRAAEEPDSEPPIRWRLPLTLLTLSYGLFGFGYVITATFIVTMARTGDAGPAVEFLTWFVTGLMAAASIFAWGPLVRRFGLAVSYPLALIVEAIGVLGSVALPSPYAPLVGGALLGGTFMVVTAHGLRIGRVLAPESPRRCLAVMTAAFGIGQIIGPLVAGRAAEATGSFTLASLLGALALLLAFAAVMSVRRRLA</sequence>
<feature type="transmembrane region" description="Helical" evidence="4">
    <location>
        <begin position="55"/>
        <end position="76"/>
    </location>
</feature>
<protein>
    <submittedName>
        <fullName evidence="6">MFS family arabinose efflux permease</fullName>
    </submittedName>
</protein>
<keyword evidence="2 4" id="KW-1133">Transmembrane helix</keyword>
<evidence type="ECO:0000256" key="4">
    <source>
        <dbReference type="SAM" id="Phobius"/>
    </source>
</evidence>
<feature type="transmembrane region" description="Helical" evidence="4">
    <location>
        <begin position="83"/>
        <end position="100"/>
    </location>
</feature>
<keyword evidence="1 4" id="KW-0812">Transmembrane</keyword>
<feature type="transmembrane region" description="Helical" evidence="4">
    <location>
        <begin position="217"/>
        <end position="243"/>
    </location>
</feature>
<organism evidence="6 7">
    <name type="scientific">Rhizobium halophytocola</name>
    <dbReference type="NCBI Taxonomy" id="735519"/>
    <lineage>
        <taxon>Bacteria</taxon>
        <taxon>Pseudomonadati</taxon>
        <taxon>Pseudomonadota</taxon>
        <taxon>Alphaproteobacteria</taxon>
        <taxon>Hyphomicrobiales</taxon>
        <taxon>Rhizobiaceae</taxon>
        <taxon>Rhizobium/Agrobacterium group</taxon>
        <taxon>Rhizobium</taxon>
    </lineage>
</organism>
<feature type="transmembrane region" description="Helical" evidence="4">
    <location>
        <begin position="255"/>
        <end position="272"/>
    </location>
</feature>
<evidence type="ECO:0000256" key="2">
    <source>
        <dbReference type="ARBA" id="ARBA00022989"/>
    </source>
</evidence>
<feature type="transmembrane region" description="Helical" evidence="4">
    <location>
        <begin position="106"/>
        <end position="131"/>
    </location>
</feature>
<dbReference type="PANTHER" id="PTHR23537">
    <property type="match status" value="1"/>
</dbReference>
<dbReference type="Gene3D" id="1.20.1250.20">
    <property type="entry name" value="MFS general substrate transporter like domains"/>
    <property type="match status" value="2"/>
</dbReference>
<feature type="domain" description="Major facilitator superfamily (MFS) profile" evidence="5">
    <location>
        <begin position="17"/>
        <end position="392"/>
    </location>
</feature>
<evidence type="ECO:0000256" key="3">
    <source>
        <dbReference type="ARBA" id="ARBA00023136"/>
    </source>
</evidence>
<dbReference type="PROSITE" id="PS50850">
    <property type="entry name" value="MFS"/>
    <property type="match status" value="1"/>
</dbReference>
<evidence type="ECO:0000259" key="5">
    <source>
        <dbReference type="PROSITE" id="PS50850"/>
    </source>
</evidence>
<feature type="transmembrane region" description="Helical" evidence="4">
    <location>
        <begin position="279"/>
        <end position="300"/>
    </location>
</feature>
<keyword evidence="7" id="KW-1185">Reference proteome</keyword>
<dbReference type="InterPro" id="IPR020846">
    <property type="entry name" value="MFS_dom"/>
</dbReference>
<dbReference type="InterPro" id="IPR010645">
    <property type="entry name" value="MFS_4"/>
</dbReference>
<dbReference type="RefSeq" id="WP_209949165.1">
    <property type="nucleotide sequence ID" value="NZ_JAGGJU010000017.1"/>
</dbReference>
<dbReference type="EMBL" id="JAGGJU010000017">
    <property type="protein sequence ID" value="MBP1853388.1"/>
    <property type="molecule type" value="Genomic_DNA"/>
</dbReference>
<dbReference type="SUPFAM" id="SSF103473">
    <property type="entry name" value="MFS general substrate transporter"/>
    <property type="match status" value="1"/>
</dbReference>
<keyword evidence="3 4" id="KW-0472">Membrane</keyword>
<reference evidence="6 7" key="1">
    <citation type="submission" date="2021-03" db="EMBL/GenBank/DDBJ databases">
        <title>Genomic Encyclopedia of Type Strains, Phase IV (KMG-IV): sequencing the most valuable type-strain genomes for metagenomic binning, comparative biology and taxonomic classification.</title>
        <authorList>
            <person name="Goeker M."/>
        </authorList>
    </citation>
    <scope>NUCLEOTIDE SEQUENCE [LARGE SCALE GENOMIC DNA]</scope>
    <source>
        <strain evidence="6 7">DSM 21600</strain>
    </source>
</reference>
<evidence type="ECO:0000313" key="7">
    <source>
        <dbReference type="Proteomes" id="UP000759443"/>
    </source>
</evidence>
<feature type="transmembrane region" description="Helical" evidence="4">
    <location>
        <begin position="178"/>
        <end position="196"/>
    </location>
</feature>
<feature type="transmembrane region" description="Helical" evidence="4">
    <location>
        <begin position="372"/>
        <end position="391"/>
    </location>
</feature>
<feature type="transmembrane region" description="Helical" evidence="4">
    <location>
        <begin position="12"/>
        <end position="35"/>
    </location>
</feature>
<feature type="transmembrane region" description="Helical" evidence="4">
    <location>
        <begin position="143"/>
        <end position="166"/>
    </location>
</feature>
<evidence type="ECO:0000256" key="1">
    <source>
        <dbReference type="ARBA" id="ARBA00022692"/>
    </source>
</evidence>
<dbReference type="CDD" id="cd06180">
    <property type="entry name" value="MFS_YjiJ"/>
    <property type="match status" value="1"/>
</dbReference>